<dbReference type="GeneID" id="34563509"/>
<evidence type="ECO:0000256" key="1">
    <source>
        <dbReference type="ARBA" id="ARBA00004123"/>
    </source>
</evidence>
<dbReference type="Pfam" id="PF03398">
    <property type="entry name" value="Ist1"/>
    <property type="match status" value="1"/>
</dbReference>
<dbReference type="GO" id="GO:0000124">
    <property type="term" value="C:SAGA complex"/>
    <property type="evidence" value="ECO:0007669"/>
    <property type="project" value="UniProtKB-ARBA"/>
</dbReference>
<evidence type="ECO:0000313" key="10">
    <source>
        <dbReference type="Proteomes" id="UP000176998"/>
    </source>
</evidence>
<dbReference type="AlphaFoldDB" id="A0A1G4AYU2"/>
<dbReference type="Pfam" id="PF02269">
    <property type="entry name" value="TFIID-18kDa"/>
    <property type="match status" value="1"/>
</dbReference>
<dbReference type="STRING" id="1209926.A0A1G4AYU2"/>
<dbReference type="InterPro" id="IPR042277">
    <property type="entry name" value="IST1-like"/>
</dbReference>
<feature type="region of interest" description="Disordered" evidence="8">
    <location>
        <begin position="648"/>
        <end position="759"/>
    </location>
</feature>
<gene>
    <name evidence="9" type="ORF">CORC01_10371</name>
</gene>
<feature type="region of interest" description="Disordered" evidence="8">
    <location>
        <begin position="257"/>
        <end position="296"/>
    </location>
</feature>
<sequence>MASKDDKAFKYRQEISQRDTSTSMKSQGDQEFVRWGSHYDRNGGGCLMSHLIGCLQMTLGMFEQCTEPLVDNSSDAEPETFTGKPTYHRQSRAKAAVFARVQRQNMELFQSAFDQVRGIVVNSGFMSILDIPCGEEQKGRGKRLRTPAPNKPVFVFPKRAENEKRPYGWSDRFTNVAHKMMYVSGETAEPSIETTSMIEDIVRQQVIELLRNCTELAARRGARAITINDLIFQIRHDQAKVSRLRTFLSWKDVRKNVKDSDDKGGEADLGAGEDPSGGVVPGGPVDDATKKNKKAKVGLPWEPSSFYSQEVPERDDEEDEEEEEMNFITLQRLRKADERTKAMTKEEYVTWSEYRQASFTYRKGKRFREWAGFGIVTDSKPSDDIVDILGFLTFEMVQTLTEHALKVKEQEDLFKAQSGGENAGSKKRKVATGLFDPPSEGRSPIEPRHVQEAFRRLQQRPKKTRAMLNGSRLPQHTALNITKLKVQLKLAIARLRMVQQRDDSMGKTQRRAMAQLLEVGKIDSARIRVENIIRSDITTELHEILELYCELLIARAGLLEGSTCDPGLEEAVKSIIYAAPKTEIKELQVVRTLLAEKYGKEFVLAAMDNSDGKVSDKVVKKLSVTPPREELVQGYLEEIAKAYNVDWPKRPLADEPPELLDDDDDDSPSGGIGVRIPEGPLGNSSKVAKEQEELSKATPPRTIGGPSSPLTVTPPRMTTDNVHPKVTLNSLELKPNKKMDTAAQKKPAAKGPGGNVPDITELERRFQALKR</sequence>
<dbReference type="EMBL" id="MJBS01000102">
    <property type="protein sequence ID" value="OHE94324.1"/>
    <property type="molecule type" value="Genomic_DNA"/>
</dbReference>
<dbReference type="GO" id="GO:0046982">
    <property type="term" value="F:protein heterodimerization activity"/>
    <property type="evidence" value="ECO:0007669"/>
    <property type="project" value="InterPro"/>
</dbReference>
<dbReference type="GO" id="GO:0006366">
    <property type="term" value="P:transcription by RNA polymerase II"/>
    <property type="evidence" value="ECO:0007669"/>
    <property type="project" value="InterPro"/>
</dbReference>
<dbReference type="Gene3D" id="1.20.1260.60">
    <property type="entry name" value="Vacuolar protein sorting-associated protein Ist1"/>
    <property type="match status" value="1"/>
</dbReference>
<dbReference type="CDD" id="cd22926">
    <property type="entry name" value="HFD_SPT3"/>
    <property type="match status" value="1"/>
</dbReference>
<dbReference type="Proteomes" id="UP000176998">
    <property type="component" value="Unassembled WGS sequence"/>
</dbReference>
<comment type="subcellular location">
    <subcellularLocation>
        <location evidence="1">Nucleus</location>
    </subcellularLocation>
</comment>
<dbReference type="InterPro" id="IPR009072">
    <property type="entry name" value="Histone-fold"/>
</dbReference>
<evidence type="ECO:0000256" key="3">
    <source>
        <dbReference type="ARBA" id="ARBA00023015"/>
    </source>
</evidence>
<evidence type="ECO:0000313" key="9">
    <source>
        <dbReference type="EMBL" id="OHE94324.1"/>
    </source>
</evidence>
<dbReference type="GO" id="GO:0015031">
    <property type="term" value="P:protein transport"/>
    <property type="evidence" value="ECO:0007669"/>
    <property type="project" value="InterPro"/>
</dbReference>
<keyword evidence="5" id="KW-0804">Transcription</keyword>
<dbReference type="GO" id="GO:0006357">
    <property type="term" value="P:regulation of transcription by RNA polymerase II"/>
    <property type="evidence" value="ECO:0007669"/>
    <property type="project" value="UniProtKB-ARBA"/>
</dbReference>
<keyword evidence="3" id="KW-0805">Transcription regulation</keyword>
<dbReference type="RefSeq" id="XP_022471487.1">
    <property type="nucleotide sequence ID" value="XM_022621999.1"/>
</dbReference>
<feature type="compositionally biased region" description="Basic and acidic residues" evidence="8">
    <location>
        <begin position="257"/>
        <end position="266"/>
    </location>
</feature>
<comment type="similarity">
    <text evidence="2">Belongs to the IST1 family.</text>
</comment>
<feature type="region of interest" description="Disordered" evidence="8">
    <location>
        <begin position="1"/>
        <end position="27"/>
    </location>
</feature>
<protein>
    <submittedName>
        <fullName evidence="9">Spt3</fullName>
    </submittedName>
</protein>
<reference evidence="9 10" key="1">
    <citation type="submission" date="2016-09" db="EMBL/GenBank/DDBJ databases">
        <authorList>
            <person name="Capua I."/>
            <person name="De Benedictis P."/>
            <person name="Joannis T."/>
            <person name="Lombin L.H."/>
            <person name="Cattoli G."/>
        </authorList>
    </citation>
    <scope>NUCLEOTIDE SEQUENCE [LARGE SCALE GENOMIC DNA]</scope>
    <source>
        <strain evidence="9 10">IMI 309357</strain>
    </source>
</reference>
<feature type="compositionally biased region" description="Polar residues" evidence="8">
    <location>
        <begin position="708"/>
        <end position="721"/>
    </location>
</feature>
<feature type="region of interest" description="Disordered" evidence="8">
    <location>
        <begin position="416"/>
        <end position="445"/>
    </location>
</feature>
<dbReference type="InterPro" id="IPR005061">
    <property type="entry name" value="Ist1"/>
</dbReference>
<feature type="compositionally biased region" description="Polar residues" evidence="8">
    <location>
        <begin position="18"/>
        <end position="27"/>
    </location>
</feature>
<keyword evidence="6" id="KW-0539">Nucleus</keyword>
<proteinExistence type="inferred from homology"/>
<feature type="compositionally biased region" description="Basic and acidic residues" evidence="8">
    <location>
        <begin position="1"/>
        <end position="17"/>
    </location>
</feature>
<dbReference type="PANTHER" id="PTHR11380:SF16">
    <property type="entry name" value="TRANSCRIPTION INITIATION PROTEIN SPT3 HOMOLOG"/>
    <property type="match status" value="1"/>
</dbReference>
<comment type="caution">
    <text evidence="9">The sequence shown here is derived from an EMBL/GenBank/DDBJ whole genome shotgun (WGS) entry which is preliminary data.</text>
</comment>
<keyword evidence="10" id="KW-1185">Reference proteome</keyword>
<feature type="compositionally biased region" description="Acidic residues" evidence="8">
    <location>
        <begin position="655"/>
        <end position="667"/>
    </location>
</feature>
<dbReference type="PANTHER" id="PTHR11380">
    <property type="entry name" value="TRANSCRIPTION INITIATION FACTOR TFIID/SUPT3-RELATED"/>
    <property type="match status" value="1"/>
</dbReference>
<dbReference type="InterPro" id="IPR003195">
    <property type="entry name" value="TFIID_TAF13"/>
</dbReference>
<evidence type="ECO:0000256" key="7">
    <source>
        <dbReference type="ARBA" id="ARBA00061274"/>
    </source>
</evidence>
<dbReference type="GO" id="GO:0005634">
    <property type="term" value="C:nucleus"/>
    <property type="evidence" value="ECO:0007669"/>
    <property type="project" value="UniProtKB-SubCell"/>
</dbReference>
<name>A0A1G4AYU2_9PEZI</name>
<dbReference type="GO" id="GO:0003712">
    <property type="term" value="F:transcription coregulator activity"/>
    <property type="evidence" value="ECO:0007669"/>
    <property type="project" value="TreeGrafter"/>
</dbReference>
<accession>A0A1G4AYU2</accession>
<evidence type="ECO:0000256" key="5">
    <source>
        <dbReference type="ARBA" id="ARBA00023163"/>
    </source>
</evidence>
<feature type="compositionally biased region" description="Low complexity" evidence="8">
    <location>
        <begin position="272"/>
        <end position="286"/>
    </location>
</feature>
<dbReference type="OrthoDB" id="66982at2759"/>
<dbReference type="FunFam" id="1.10.20.10:FF:000023">
    <property type="entry name" value="transcription initiation protein SPT3 homolog"/>
    <property type="match status" value="1"/>
</dbReference>
<organism evidence="9 10">
    <name type="scientific">Colletotrichum orchidophilum</name>
    <dbReference type="NCBI Taxonomy" id="1209926"/>
    <lineage>
        <taxon>Eukaryota</taxon>
        <taxon>Fungi</taxon>
        <taxon>Dikarya</taxon>
        <taxon>Ascomycota</taxon>
        <taxon>Pezizomycotina</taxon>
        <taxon>Sordariomycetes</taxon>
        <taxon>Hypocreomycetidae</taxon>
        <taxon>Glomerellales</taxon>
        <taxon>Glomerellaceae</taxon>
        <taxon>Colletotrichum</taxon>
    </lineage>
</organism>
<evidence type="ECO:0000256" key="4">
    <source>
        <dbReference type="ARBA" id="ARBA00023159"/>
    </source>
</evidence>
<dbReference type="Gene3D" id="1.10.20.10">
    <property type="entry name" value="Histone, subunit A"/>
    <property type="match status" value="1"/>
</dbReference>
<evidence type="ECO:0000256" key="8">
    <source>
        <dbReference type="SAM" id="MobiDB-lite"/>
    </source>
</evidence>
<evidence type="ECO:0000256" key="6">
    <source>
        <dbReference type="ARBA" id="ARBA00023242"/>
    </source>
</evidence>
<dbReference type="SUPFAM" id="SSF47113">
    <property type="entry name" value="Histone-fold"/>
    <property type="match status" value="2"/>
</dbReference>
<evidence type="ECO:0000256" key="2">
    <source>
        <dbReference type="ARBA" id="ARBA00005536"/>
    </source>
</evidence>
<comment type="similarity">
    <text evidence="7">Belongs to the SPT3 family.</text>
</comment>
<dbReference type="FunFam" id="1.20.1260.60:FF:000002">
    <property type="entry name" value="Vacuolar protein sorting-associated protein IST1"/>
    <property type="match status" value="1"/>
</dbReference>
<keyword evidence="4" id="KW-0010">Activator</keyword>